<evidence type="ECO:0000313" key="2">
    <source>
        <dbReference type="EMBL" id="ABA47558.1"/>
    </source>
</evidence>
<dbReference type="KEGG" id="bpm:BURPS1710b_2550"/>
<dbReference type="HOGENOM" id="CLU_467472_0_0_4"/>
<organism evidence="2 3">
    <name type="scientific">Burkholderia pseudomallei (strain 1710b)</name>
    <dbReference type="NCBI Taxonomy" id="320372"/>
    <lineage>
        <taxon>Bacteria</taxon>
        <taxon>Pseudomonadati</taxon>
        <taxon>Pseudomonadota</taxon>
        <taxon>Betaproteobacteria</taxon>
        <taxon>Burkholderiales</taxon>
        <taxon>Burkholderiaceae</taxon>
        <taxon>Burkholderia</taxon>
        <taxon>pseudomallei group</taxon>
    </lineage>
</organism>
<gene>
    <name evidence="2" type="ordered locus">BURPS1710b_2550</name>
</gene>
<proteinExistence type="predicted"/>
<accession>Q3JR61</accession>
<sequence>MPPSATHGTPVPRSASDTFAIALICGTPTPATIRVVQIEPGPMPTFTASAPYSTSAFAAAAVAMLPPITSTFGKFCLTQRTRSSTPLLWPCAVSTTITSTPACTSSSTRSSLSAPTPTAAPTRSLPCSSLHASGCSVCFVMSLTVIRPRSSNASLTTSTRSRRWLCISAFASASGVPSATVTRRSRGVMIDLTGSSRRVSKRRSRFVTMPTSFGPSTTGKPEMPCWRDSAITSRTFMLGGTVIGSRTTPDSKRLTFATSRACSTGVRFLWTMPTPPCCAIAIARRPSVTVSIAADTSGMFREMLRVSWVLRLVSRGRTSENAGTRSTSSNVSAFWIRRMANPIGAKPNYTRCPVNFHNTNNGLAVWAPNRSDPGSSRFRSGFVSAGVARVRAGWAGWVRRMRRTCPARGMHETYDAAHAALMPRHTARRNTAGACRPASTRTSRPRRAPAMPRVAARSRRATPHAAPGNAPAMPAHAFSARRTRHGDATRRPFRCALSARDRATGTCPRGRPARARTSNTCDRRRRPRARTRSFPADRARTCAHRSRNRPRTRRRAQARASHPSRGRRAGSCIRRCRRAAALR</sequence>
<feature type="region of interest" description="Disordered" evidence="1">
    <location>
        <begin position="99"/>
        <end position="118"/>
    </location>
</feature>
<protein>
    <submittedName>
        <fullName evidence="2">Uncharacterized protein</fullName>
    </submittedName>
</protein>
<feature type="compositionally biased region" description="Low complexity" evidence="1">
    <location>
        <begin position="436"/>
        <end position="455"/>
    </location>
</feature>
<name>Q3JR61_BURP1</name>
<feature type="region of interest" description="Disordered" evidence="1">
    <location>
        <begin position="503"/>
        <end position="571"/>
    </location>
</feature>
<dbReference type="EnsemblBacteria" id="ABA47558">
    <property type="protein sequence ID" value="ABA47558"/>
    <property type="gene ID" value="BURPS1710b_2550"/>
</dbReference>
<evidence type="ECO:0000313" key="3">
    <source>
        <dbReference type="Proteomes" id="UP000002700"/>
    </source>
</evidence>
<reference evidence="2 3" key="1">
    <citation type="submission" date="2005-09" db="EMBL/GenBank/DDBJ databases">
        <authorList>
            <person name="Woods D.E."/>
            <person name="Nierman W.C."/>
        </authorList>
    </citation>
    <scope>NUCLEOTIDE SEQUENCE [LARGE SCALE GENOMIC DNA]</scope>
    <source>
        <strain evidence="2 3">1710b</strain>
    </source>
</reference>
<feature type="compositionally biased region" description="Basic residues" evidence="1">
    <location>
        <begin position="541"/>
        <end position="571"/>
    </location>
</feature>
<dbReference type="EMBL" id="CP000124">
    <property type="protein sequence ID" value="ABA47558.1"/>
    <property type="molecule type" value="Genomic_DNA"/>
</dbReference>
<dbReference type="AlphaFoldDB" id="Q3JR61"/>
<evidence type="ECO:0000256" key="1">
    <source>
        <dbReference type="SAM" id="MobiDB-lite"/>
    </source>
</evidence>
<dbReference type="Proteomes" id="UP000002700">
    <property type="component" value="Chromosome I"/>
</dbReference>
<feature type="region of interest" description="Disordered" evidence="1">
    <location>
        <begin position="428"/>
        <end position="475"/>
    </location>
</feature>